<dbReference type="InterPro" id="IPR036047">
    <property type="entry name" value="F-box-like_dom_sf"/>
</dbReference>
<organism evidence="2 3">
    <name type="scientific">Trema orientale</name>
    <name type="common">Charcoal tree</name>
    <name type="synonym">Celtis orientalis</name>
    <dbReference type="NCBI Taxonomy" id="63057"/>
    <lineage>
        <taxon>Eukaryota</taxon>
        <taxon>Viridiplantae</taxon>
        <taxon>Streptophyta</taxon>
        <taxon>Embryophyta</taxon>
        <taxon>Tracheophyta</taxon>
        <taxon>Spermatophyta</taxon>
        <taxon>Magnoliopsida</taxon>
        <taxon>eudicotyledons</taxon>
        <taxon>Gunneridae</taxon>
        <taxon>Pentapetalae</taxon>
        <taxon>rosids</taxon>
        <taxon>fabids</taxon>
        <taxon>Rosales</taxon>
        <taxon>Cannabaceae</taxon>
        <taxon>Trema</taxon>
    </lineage>
</organism>
<dbReference type="Pfam" id="PF00646">
    <property type="entry name" value="F-box"/>
    <property type="match status" value="1"/>
</dbReference>
<dbReference type="PANTHER" id="PTHR31672">
    <property type="entry name" value="BNACNNG10540D PROTEIN"/>
    <property type="match status" value="1"/>
</dbReference>
<keyword evidence="3" id="KW-1185">Reference proteome</keyword>
<comment type="caution">
    <text evidence="2">The sequence shown here is derived from an EMBL/GenBank/DDBJ whole genome shotgun (WGS) entry which is preliminary data.</text>
</comment>
<protein>
    <recommendedName>
        <fullName evidence="1">F-box domain-containing protein</fullName>
    </recommendedName>
</protein>
<gene>
    <name evidence="2" type="ORF">TorRG33x02_029400</name>
</gene>
<dbReference type="OrthoDB" id="1644187at2759"/>
<dbReference type="Proteomes" id="UP000237000">
    <property type="component" value="Unassembled WGS sequence"/>
</dbReference>
<dbReference type="InterPro" id="IPR050796">
    <property type="entry name" value="SCF_F-box_component"/>
</dbReference>
<dbReference type="InterPro" id="IPR017451">
    <property type="entry name" value="F-box-assoc_interact_dom"/>
</dbReference>
<dbReference type="PROSITE" id="PS50181">
    <property type="entry name" value="FBOX"/>
    <property type="match status" value="1"/>
</dbReference>
<dbReference type="Gene3D" id="1.20.1280.50">
    <property type="match status" value="1"/>
</dbReference>
<dbReference type="InterPro" id="IPR001810">
    <property type="entry name" value="F-box_dom"/>
</dbReference>
<reference evidence="3" key="1">
    <citation type="submission" date="2016-06" db="EMBL/GenBank/DDBJ databases">
        <title>Parallel loss of symbiosis genes in relatives of nitrogen-fixing non-legume Parasponia.</title>
        <authorList>
            <person name="Van Velzen R."/>
            <person name="Holmer R."/>
            <person name="Bu F."/>
            <person name="Rutten L."/>
            <person name="Van Zeijl A."/>
            <person name="Liu W."/>
            <person name="Santuari L."/>
            <person name="Cao Q."/>
            <person name="Sharma T."/>
            <person name="Shen D."/>
            <person name="Roswanjaya Y."/>
            <person name="Wardhani T."/>
            <person name="Kalhor M.S."/>
            <person name="Jansen J."/>
            <person name="Van den Hoogen J."/>
            <person name="Gungor B."/>
            <person name="Hartog M."/>
            <person name="Hontelez J."/>
            <person name="Verver J."/>
            <person name="Yang W.-C."/>
            <person name="Schijlen E."/>
            <person name="Repin R."/>
            <person name="Schilthuizen M."/>
            <person name="Schranz E."/>
            <person name="Heidstra R."/>
            <person name="Miyata K."/>
            <person name="Fedorova E."/>
            <person name="Kohlen W."/>
            <person name="Bisseling T."/>
            <person name="Smit S."/>
            <person name="Geurts R."/>
        </authorList>
    </citation>
    <scope>NUCLEOTIDE SEQUENCE [LARGE SCALE GENOMIC DNA]</scope>
    <source>
        <strain evidence="3">cv. RG33-2</strain>
    </source>
</reference>
<evidence type="ECO:0000259" key="1">
    <source>
        <dbReference type="PROSITE" id="PS50181"/>
    </source>
</evidence>
<name>A0A2P5FTS0_TREOI</name>
<dbReference type="SUPFAM" id="SSF81383">
    <property type="entry name" value="F-box domain"/>
    <property type="match status" value="1"/>
</dbReference>
<evidence type="ECO:0000313" key="3">
    <source>
        <dbReference type="Proteomes" id="UP000237000"/>
    </source>
</evidence>
<sequence length="613" mass="69717">YTVSSSNYSLIISRFLLQLLRMEGFLKSSQCAWPAGLLVCRVELERFRLHLPGDVVQEILLRLGADSLVVCERRGNLWCALIKSQSESFVDEQLGFNKSLFFKWTRPLDDIFIGHLSKQVQSLVTISKDEADLSASLPLVPRKPDNLAAFDSHGIICLFDSKRKHLAVLCNPALRIFNKSLPLECDSEAEAEAAVVRKFGLYLPEEVVEEILVRLPPESLMVNKCVSKFWYELINRPSFVNKHLRFNIEKRDNSSVCLFLKWTRQELSLQEIFIGHIRVRNRHQDDLSKQVLSLVTISRNDAGANTSAAGDHLPCVIEQVSLPPSVVEQVSLPPYVFERDPLPPVHKQIENLAAICCHGIICLFDAQRRSSAILCNPALRVFKILRPPHCIPGFMFEGLGLGYDPIANVYKFVCIFAPMDPDAGLLRAEVYTLGTDSWREIVAPKDRCFLYSKGVYCRGFFYWWNVRDDFSKILSFDMSKEEFHFIPVPDAAVGGNGKLHELVVWNESLVIFFSTELSWFSTCFEMWVMVDTPRCNGVEASTYWTKHLTIGPLARIYGPLAFWKDDELLMESWDGLIVSYNLHTQKLRKLPIPGAVYPGLTHASLCFKSLVLF</sequence>
<dbReference type="CDD" id="cd22157">
    <property type="entry name" value="F-box_AtFBW1-like"/>
    <property type="match status" value="1"/>
</dbReference>
<dbReference type="SMART" id="SM00256">
    <property type="entry name" value="FBOX"/>
    <property type="match status" value="2"/>
</dbReference>
<dbReference type="NCBIfam" id="TIGR01640">
    <property type="entry name" value="F_box_assoc_1"/>
    <property type="match status" value="1"/>
</dbReference>
<proteinExistence type="predicted"/>
<evidence type="ECO:0000313" key="2">
    <source>
        <dbReference type="EMBL" id="POO01186.1"/>
    </source>
</evidence>
<dbReference type="Pfam" id="PF07734">
    <property type="entry name" value="FBA_1"/>
    <property type="match status" value="1"/>
</dbReference>
<dbReference type="InterPro" id="IPR006527">
    <property type="entry name" value="F-box-assoc_dom_typ1"/>
</dbReference>
<feature type="domain" description="F-box" evidence="1">
    <location>
        <begin position="197"/>
        <end position="244"/>
    </location>
</feature>
<dbReference type="InParanoid" id="A0A2P5FTS0"/>
<dbReference type="PANTHER" id="PTHR31672:SF13">
    <property type="entry name" value="F-BOX PROTEIN CPR30-LIKE"/>
    <property type="match status" value="1"/>
</dbReference>
<accession>A0A2P5FTS0</accession>
<dbReference type="AlphaFoldDB" id="A0A2P5FTS0"/>
<feature type="non-terminal residue" evidence="2">
    <location>
        <position position="1"/>
    </location>
</feature>
<dbReference type="EMBL" id="JXTC01000009">
    <property type="protein sequence ID" value="POO01186.1"/>
    <property type="molecule type" value="Genomic_DNA"/>
</dbReference>